<keyword evidence="6 18" id="KW-0472">Membrane</keyword>
<protein>
    <submittedName>
        <fullName evidence="19">Uncharacterized protein</fullName>
    </submittedName>
</protein>
<dbReference type="EMBL" id="JBICBT010000830">
    <property type="protein sequence ID" value="KAL3098113.1"/>
    <property type="molecule type" value="Genomic_DNA"/>
</dbReference>
<keyword evidence="5 18" id="KW-1133">Transmembrane helix</keyword>
<comment type="caution">
    <text evidence="19">The sequence shown here is derived from an EMBL/GenBank/DDBJ whole genome shotgun (WGS) entry which is preliminary data.</text>
</comment>
<comment type="catalytic activity">
    <reaction evidence="1">
        <text>9-(9Z-hexadecenoyloxy)-octadecanoate + H2O = (9Z)-hexadecenoate + 9-hydroxy-octadecanoate + H(+)</text>
        <dbReference type="Rhea" id="RHEA:52068"/>
        <dbReference type="ChEBI" id="CHEBI:15377"/>
        <dbReference type="ChEBI" id="CHEBI:15378"/>
        <dbReference type="ChEBI" id="CHEBI:32372"/>
        <dbReference type="ChEBI" id="CHEBI:136286"/>
        <dbReference type="ChEBI" id="CHEBI:136309"/>
    </reaction>
    <physiologicalReaction direction="left-to-right" evidence="1">
        <dbReference type="Rhea" id="RHEA:52069"/>
    </physiologicalReaction>
</comment>
<dbReference type="PANTHER" id="PTHR10989:SF23">
    <property type="entry name" value="FAR-17A_AIG1-LIKE PROTEIN"/>
    <property type="match status" value="1"/>
</dbReference>
<comment type="catalytic activity">
    <reaction evidence="14">
        <text>13-(9Z-octadecenoyloxy)-octadecanoate + H2O = 13-hydroxy-octadecanoate + (9Z)-octadecenoate + H(+)</text>
        <dbReference type="Rhea" id="RHEA:52064"/>
        <dbReference type="ChEBI" id="CHEBI:15377"/>
        <dbReference type="ChEBI" id="CHEBI:15378"/>
        <dbReference type="ChEBI" id="CHEBI:30823"/>
        <dbReference type="ChEBI" id="CHEBI:136303"/>
        <dbReference type="ChEBI" id="CHEBI:136304"/>
    </reaction>
    <physiologicalReaction direction="left-to-right" evidence="14">
        <dbReference type="Rhea" id="RHEA:52065"/>
    </physiologicalReaction>
</comment>
<evidence type="ECO:0000256" key="1">
    <source>
        <dbReference type="ARBA" id="ARBA00000923"/>
    </source>
</evidence>
<evidence type="ECO:0000256" key="12">
    <source>
        <dbReference type="ARBA" id="ARBA00048800"/>
    </source>
</evidence>
<comment type="catalytic activity">
    <reaction evidence="13">
        <text>9-octadecanoyloxy-octadecanoate + H2O = 9-hydroxy-octadecanoate + octadecanoate + H(+)</text>
        <dbReference type="Rhea" id="RHEA:52096"/>
        <dbReference type="ChEBI" id="CHEBI:15377"/>
        <dbReference type="ChEBI" id="CHEBI:15378"/>
        <dbReference type="ChEBI" id="CHEBI:25629"/>
        <dbReference type="ChEBI" id="CHEBI:136286"/>
        <dbReference type="ChEBI" id="CHEBI:136373"/>
    </reaction>
    <physiologicalReaction direction="left-to-right" evidence="13">
        <dbReference type="Rhea" id="RHEA:52097"/>
    </physiologicalReaction>
</comment>
<proteinExistence type="inferred from homology"/>
<evidence type="ECO:0000256" key="11">
    <source>
        <dbReference type="ARBA" id="ARBA00048701"/>
    </source>
</evidence>
<evidence type="ECO:0000256" key="10">
    <source>
        <dbReference type="ARBA" id="ARBA00048680"/>
    </source>
</evidence>
<comment type="catalytic activity">
    <reaction evidence="9">
        <text>9-hexadecanoyloxy-octadecanoate + H2O = 9-hydroxy-octadecanoate + hexadecanoate + H(+)</text>
        <dbReference type="Rhea" id="RHEA:52052"/>
        <dbReference type="ChEBI" id="CHEBI:7896"/>
        <dbReference type="ChEBI" id="CHEBI:15377"/>
        <dbReference type="ChEBI" id="CHEBI:15378"/>
        <dbReference type="ChEBI" id="CHEBI:83670"/>
        <dbReference type="ChEBI" id="CHEBI:136286"/>
    </reaction>
    <physiologicalReaction direction="left-to-right" evidence="9">
        <dbReference type="Rhea" id="RHEA:52053"/>
    </physiologicalReaction>
</comment>
<evidence type="ECO:0000256" key="2">
    <source>
        <dbReference type="ARBA" id="ARBA00004127"/>
    </source>
</evidence>
<keyword evidence="20" id="KW-1185">Reference proteome</keyword>
<comment type="catalytic activity">
    <reaction evidence="15">
        <text>13-(9Z-hexadecenoyloxy)-octadecanoate + H2O = 13-hydroxy-octadecanoate + (9Z)-hexadecenoate + H(+)</text>
        <dbReference type="Rhea" id="RHEA:52076"/>
        <dbReference type="ChEBI" id="CHEBI:15377"/>
        <dbReference type="ChEBI" id="CHEBI:15378"/>
        <dbReference type="ChEBI" id="CHEBI:32372"/>
        <dbReference type="ChEBI" id="CHEBI:136304"/>
        <dbReference type="ChEBI" id="CHEBI:136315"/>
    </reaction>
    <physiologicalReaction direction="left-to-right" evidence="15">
        <dbReference type="Rhea" id="RHEA:52077"/>
    </physiologicalReaction>
</comment>
<comment type="catalytic activity">
    <reaction evidence="16">
        <text>12-(9Z-hexadecenoyloxy)-octadecanoate + H2O = 12-hydroxyoctadecanoate + (9Z)-hexadecenoate + H(+)</text>
        <dbReference type="Rhea" id="RHEA:52072"/>
        <dbReference type="ChEBI" id="CHEBI:15377"/>
        <dbReference type="ChEBI" id="CHEBI:15378"/>
        <dbReference type="ChEBI" id="CHEBI:32372"/>
        <dbReference type="ChEBI" id="CHEBI:84201"/>
        <dbReference type="ChEBI" id="CHEBI:136312"/>
    </reaction>
    <physiologicalReaction direction="left-to-right" evidence="16">
        <dbReference type="Rhea" id="RHEA:52073"/>
    </physiologicalReaction>
</comment>
<reference evidence="19 20" key="1">
    <citation type="submission" date="2024-10" db="EMBL/GenBank/DDBJ databases">
        <authorList>
            <person name="Kim D."/>
        </authorList>
    </citation>
    <scope>NUCLEOTIDE SEQUENCE [LARGE SCALE GENOMIC DNA]</scope>
    <source>
        <strain evidence="19">BH-2024</strain>
    </source>
</reference>
<comment type="catalytic activity">
    <reaction evidence="10">
        <text>12-octadecanoyloxy-octadecanoate + H2O = 12-hydroxyoctadecanoate + octadecanoate + H(+)</text>
        <dbReference type="Rhea" id="RHEA:52080"/>
        <dbReference type="ChEBI" id="CHEBI:15377"/>
        <dbReference type="ChEBI" id="CHEBI:15378"/>
        <dbReference type="ChEBI" id="CHEBI:25629"/>
        <dbReference type="ChEBI" id="CHEBI:84201"/>
        <dbReference type="ChEBI" id="CHEBI:136330"/>
    </reaction>
    <physiologicalReaction direction="left-to-right" evidence="10">
        <dbReference type="Rhea" id="RHEA:52081"/>
    </physiologicalReaction>
</comment>
<dbReference type="Pfam" id="PF04750">
    <property type="entry name" value="Far-17a_AIG1"/>
    <property type="match status" value="1"/>
</dbReference>
<evidence type="ECO:0000313" key="19">
    <source>
        <dbReference type="EMBL" id="KAL3098113.1"/>
    </source>
</evidence>
<evidence type="ECO:0000256" key="3">
    <source>
        <dbReference type="ARBA" id="ARBA00009300"/>
    </source>
</evidence>
<gene>
    <name evidence="19" type="ORF">niasHT_027658</name>
</gene>
<accession>A0ABD2K5L2</accession>
<comment type="catalytic activity">
    <reaction evidence="8">
        <text>13-octadecanoyloxy-octadecanoate + H2O = 13-hydroxy-octadecanoate + octadecanoate + H(+)</text>
        <dbReference type="Rhea" id="RHEA:52084"/>
        <dbReference type="ChEBI" id="CHEBI:15377"/>
        <dbReference type="ChEBI" id="CHEBI:15378"/>
        <dbReference type="ChEBI" id="CHEBI:25629"/>
        <dbReference type="ChEBI" id="CHEBI:136304"/>
        <dbReference type="ChEBI" id="CHEBI:136335"/>
    </reaction>
    <physiologicalReaction direction="left-to-right" evidence="8">
        <dbReference type="Rhea" id="RHEA:52085"/>
    </physiologicalReaction>
</comment>
<comment type="catalytic activity">
    <reaction evidence="11">
        <text>12-(9Z-octadecenoyloxy)-octadecanoate + H2O = 12-hydroxyoctadecanoate + (9Z)-octadecenoate + H(+)</text>
        <dbReference type="Rhea" id="RHEA:52060"/>
        <dbReference type="ChEBI" id="CHEBI:15377"/>
        <dbReference type="ChEBI" id="CHEBI:15378"/>
        <dbReference type="ChEBI" id="CHEBI:30823"/>
        <dbReference type="ChEBI" id="CHEBI:84201"/>
        <dbReference type="ChEBI" id="CHEBI:136302"/>
    </reaction>
    <physiologicalReaction direction="left-to-right" evidence="11">
        <dbReference type="Rhea" id="RHEA:52061"/>
    </physiologicalReaction>
</comment>
<feature type="transmembrane region" description="Helical" evidence="18">
    <location>
        <begin position="98"/>
        <end position="121"/>
    </location>
</feature>
<evidence type="ECO:0000256" key="13">
    <source>
        <dbReference type="ARBA" id="ARBA00049221"/>
    </source>
</evidence>
<evidence type="ECO:0000256" key="14">
    <source>
        <dbReference type="ARBA" id="ARBA00049296"/>
    </source>
</evidence>
<evidence type="ECO:0000256" key="6">
    <source>
        <dbReference type="ARBA" id="ARBA00023136"/>
    </source>
</evidence>
<dbReference type="InterPro" id="IPR006838">
    <property type="entry name" value="ADTRP_AIG1"/>
</dbReference>
<feature type="transmembrane region" description="Helical" evidence="18">
    <location>
        <begin position="206"/>
        <end position="224"/>
    </location>
</feature>
<name>A0ABD2K5L2_9BILA</name>
<evidence type="ECO:0000256" key="15">
    <source>
        <dbReference type="ARBA" id="ARBA00049322"/>
    </source>
</evidence>
<evidence type="ECO:0000256" key="7">
    <source>
        <dbReference type="ARBA" id="ARBA00047368"/>
    </source>
</evidence>
<sequence>MGLFRVLIYGIILGVYASALFYDVRFMPRLGVVWWVEKLVMLSMLNLSLQSFYALLCFVCALFDWNEEFVHGEQHKKVKAAHVPSYWRRSRLHRICDFVYATAAFPVGMASSLMFWALYVADPELVMPAWVAKLVPDWLNHVSHTAPVAFVLVDTLLTCHHAPDRKIGSAVVVALFLFYVGIIMSVRLISGHWLYPIFDRLSNQQIVGLLSTAGALFWFLYLIGDGLNMALWGKAPHSMDDDGKKKQQQMVGGKKVRAD</sequence>
<comment type="catalytic activity">
    <reaction evidence="7">
        <text>12-hexadecanoyloxy-octadecanoate + H2O = 12-hydroxyoctadecanoate + hexadecanoate + H(+)</text>
        <dbReference type="Rhea" id="RHEA:52056"/>
        <dbReference type="ChEBI" id="CHEBI:7896"/>
        <dbReference type="ChEBI" id="CHEBI:15377"/>
        <dbReference type="ChEBI" id="CHEBI:15378"/>
        <dbReference type="ChEBI" id="CHEBI:83677"/>
        <dbReference type="ChEBI" id="CHEBI:84201"/>
    </reaction>
    <physiologicalReaction direction="left-to-right" evidence="7">
        <dbReference type="Rhea" id="RHEA:52057"/>
    </physiologicalReaction>
</comment>
<dbReference type="PANTHER" id="PTHR10989">
    <property type="entry name" value="ANDROGEN-INDUCED PROTEIN 1-RELATED"/>
    <property type="match status" value="1"/>
</dbReference>
<keyword evidence="4 18" id="KW-0812">Transmembrane</keyword>
<comment type="similarity">
    <text evidence="3">Belongs to the AIG1 family.</text>
</comment>
<evidence type="ECO:0000256" key="8">
    <source>
        <dbReference type="ARBA" id="ARBA00047427"/>
    </source>
</evidence>
<comment type="catalytic activity">
    <reaction evidence="12">
        <text>9-(9Z-octadecenoyloxy)-octadecanoate + H2O = 9-hydroxy-octadecanoate + (9Z)-octadecenoate + H(+)</text>
        <dbReference type="Rhea" id="RHEA:52048"/>
        <dbReference type="ChEBI" id="CHEBI:15377"/>
        <dbReference type="ChEBI" id="CHEBI:15378"/>
        <dbReference type="ChEBI" id="CHEBI:30823"/>
        <dbReference type="ChEBI" id="CHEBI:136282"/>
        <dbReference type="ChEBI" id="CHEBI:136286"/>
    </reaction>
    <physiologicalReaction direction="left-to-right" evidence="12">
        <dbReference type="Rhea" id="RHEA:52049"/>
    </physiologicalReaction>
</comment>
<evidence type="ECO:0000256" key="5">
    <source>
        <dbReference type="ARBA" id="ARBA00022989"/>
    </source>
</evidence>
<dbReference type="Proteomes" id="UP001620626">
    <property type="component" value="Unassembled WGS sequence"/>
</dbReference>
<organism evidence="19 20">
    <name type="scientific">Heterodera trifolii</name>
    <dbReference type="NCBI Taxonomy" id="157864"/>
    <lineage>
        <taxon>Eukaryota</taxon>
        <taxon>Metazoa</taxon>
        <taxon>Ecdysozoa</taxon>
        <taxon>Nematoda</taxon>
        <taxon>Chromadorea</taxon>
        <taxon>Rhabditida</taxon>
        <taxon>Tylenchina</taxon>
        <taxon>Tylenchomorpha</taxon>
        <taxon>Tylenchoidea</taxon>
        <taxon>Heteroderidae</taxon>
        <taxon>Heteroderinae</taxon>
        <taxon>Heterodera</taxon>
    </lineage>
</organism>
<evidence type="ECO:0000256" key="4">
    <source>
        <dbReference type="ARBA" id="ARBA00022692"/>
    </source>
</evidence>
<dbReference type="GO" id="GO:0012505">
    <property type="term" value="C:endomembrane system"/>
    <property type="evidence" value="ECO:0007669"/>
    <property type="project" value="UniProtKB-SubCell"/>
</dbReference>
<feature type="transmembrane region" description="Helical" evidence="18">
    <location>
        <begin position="39"/>
        <end position="63"/>
    </location>
</feature>
<feature type="transmembrane region" description="Helical" evidence="18">
    <location>
        <begin position="171"/>
        <end position="194"/>
    </location>
</feature>
<dbReference type="AlphaFoldDB" id="A0ABD2K5L2"/>
<feature type="transmembrane region" description="Helical" evidence="18">
    <location>
        <begin position="7"/>
        <end position="27"/>
    </location>
</feature>
<evidence type="ECO:0000313" key="20">
    <source>
        <dbReference type="Proteomes" id="UP001620626"/>
    </source>
</evidence>
<feature type="region of interest" description="Disordered" evidence="17">
    <location>
        <begin position="237"/>
        <end position="259"/>
    </location>
</feature>
<evidence type="ECO:0000256" key="17">
    <source>
        <dbReference type="SAM" id="MobiDB-lite"/>
    </source>
</evidence>
<comment type="subcellular location">
    <subcellularLocation>
        <location evidence="2">Endomembrane system</location>
        <topology evidence="2">Multi-pass membrane protein</topology>
    </subcellularLocation>
</comment>
<evidence type="ECO:0000256" key="18">
    <source>
        <dbReference type="SAM" id="Phobius"/>
    </source>
</evidence>
<evidence type="ECO:0000256" key="9">
    <source>
        <dbReference type="ARBA" id="ARBA00047863"/>
    </source>
</evidence>
<evidence type="ECO:0000256" key="16">
    <source>
        <dbReference type="ARBA" id="ARBA00049428"/>
    </source>
</evidence>